<dbReference type="OrthoDB" id="9763405at2"/>
<keyword evidence="2" id="KW-1185">Reference proteome</keyword>
<dbReference type="PROSITE" id="PS51318">
    <property type="entry name" value="TAT"/>
    <property type="match status" value="1"/>
</dbReference>
<evidence type="ECO:0000313" key="1">
    <source>
        <dbReference type="EMBL" id="OWV33584.1"/>
    </source>
</evidence>
<proteinExistence type="predicted"/>
<dbReference type="EMBL" id="NFZT01000001">
    <property type="protein sequence ID" value="OWV33584.1"/>
    <property type="molecule type" value="Genomic_DNA"/>
</dbReference>
<dbReference type="PANTHER" id="PTHR33361:SF16">
    <property type="entry name" value="DUF885 DOMAIN-CONTAINING PROTEIN"/>
    <property type="match status" value="1"/>
</dbReference>
<dbReference type="RefSeq" id="WP_088712357.1">
    <property type="nucleotide sequence ID" value="NZ_NFZT01000001.1"/>
</dbReference>
<sequence length="605" mass="67306">MSAGSLFQLSRRTLLSAGAAGAMLSPMRVLAQQSGAAARLAALLERSARADDLLSPLDTTRRDGKPLGDAFVDPLGDAFGRTLEENKRAELAELRTIDRAALSPTDRIAYDVFAYKTAQTLELFDADGAEPTLFEVQQMAPLNPSFGLQVEFPDYMSGGAAPFATVTDYERGLAQLEGFADWLEQTVARLKRGRAAGYVQPRIIVTNILSQVEAMLALPQDASPFYAPIRTMPETLPAEERARLAGAYRTAIRDRVYPGYDLWRTYLTADYLPAATEEPGRWAMKDGRRLYDWELSFHTTTDMSADEIHALGQSEVARILARMEEVKSTVGFDGDLSAFFDHVRTDPKFYYTEPQQLLERFASIEAEIWKSIPKLFHDRPSAPFRVAPLPALGDQRGTGYYRPGPPDGTTPGTLYFNMSMLDTRPIPTLETLTLHEGIPGHHFQITKAIENEDLPPILRFGRATAYTEGWGLYAESLGPELGMFTDPMQLFGHLDMEMLRAVRLVVDTGLHAKGWSRQQAIDFMLANTSMAERDVIVEIDRYISYPGQACAYKIGELTLQRLKAEAAEALGPRYDVRDYHAQVLDTGVLPMAVLEQKIETWLSEG</sequence>
<organism evidence="1 2">
    <name type="scientific">Pacificimonas flava</name>
    <dbReference type="NCBI Taxonomy" id="1234595"/>
    <lineage>
        <taxon>Bacteria</taxon>
        <taxon>Pseudomonadati</taxon>
        <taxon>Pseudomonadota</taxon>
        <taxon>Alphaproteobacteria</taxon>
        <taxon>Sphingomonadales</taxon>
        <taxon>Sphingosinicellaceae</taxon>
        <taxon>Pacificimonas</taxon>
    </lineage>
</organism>
<evidence type="ECO:0000313" key="2">
    <source>
        <dbReference type="Proteomes" id="UP000198462"/>
    </source>
</evidence>
<accession>A0A219B5W3</accession>
<dbReference type="InterPro" id="IPR010281">
    <property type="entry name" value="DUF885"/>
</dbReference>
<dbReference type="Pfam" id="PF05960">
    <property type="entry name" value="DUF885"/>
    <property type="match status" value="1"/>
</dbReference>
<gene>
    <name evidence="1" type="ORF">B5C34_09000</name>
</gene>
<dbReference type="Proteomes" id="UP000198462">
    <property type="component" value="Unassembled WGS sequence"/>
</dbReference>
<dbReference type="PANTHER" id="PTHR33361">
    <property type="entry name" value="GLR0591 PROTEIN"/>
    <property type="match status" value="1"/>
</dbReference>
<reference evidence="2" key="1">
    <citation type="submission" date="2017-05" db="EMBL/GenBank/DDBJ databases">
        <authorList>
            <person name="Lin X."/>
        </authorList>
    </citation>
    <scope>NUCLEOTIDE SEQUENCE [LARGE SCALE GENOMIC DNA]</scope>
    <source>
        <strain evidence="2">JLT2012</strain>
    </source>
</reference>
<dbReference type="AlphaFoldDB" id="A0A219B5W3"/>
<dbReference type="InterPro" id="IPR006311">
    <property type="entry name" value="TAT_signal"/>
</dbReference>
<name>A0A219B5W3_9SPHN</name>
<protein>
    <submittedName>
        <fullName evidence="1">DUF885 domain-containing protein</fullName>
    </submittedName>
</protein>
<comment type="caution">
    <text evidence="1">The sequence shown here is derived from an EMBL/GenBank/DDBJ whole genome shotgun (WGS) entry which is preliminary data.</text>
</comment>